<dbReference type="AlphaFoldDB" id="W9Z0A3"/>
<dbReference type="HOGENOM" id="CLU_1953887_0_0_1"/>
<dbReference type="GeneID" id="19155019"/>
<reference evidence="1 2" key="1">
    <citation type="submission" date="2013-03" db="EMBL/GenBank/DDBJ databases">
        <title>The Genome Sequence of Capronia coronata CBS 617.96.</title>
        <authorList>
            <consortium name="The Broad Institute Genomics Platform"/>
            <person name="Cuomo C."/>
            <person name="de Hoog S."/>
            <person name="Gorbushina A."/>
            <person name="Walker B."/>
            <person name="Young S.K."/>
            <person name="Zeng Q."/>
            <person name="Gargeya S."/>
            <person name="Fitzgerald M."/>
            <person name="Haas B."/>
            <person name="Abouelleil A."/>
            <person name="Allen A.W."/>
            <person name="Alvarado L."/>
            <person name="Arachchi H.M."/>
            <person name="Berlin A.M."/>
            <person name="Chapman S.B."/>
            <person name="Gainer-Dewar J."/>
            <person name="Goldberg J."/>
            <person name="Griggs A."/>
            <person name="Gujja S."/>
            <person name="Hansen M."/>
            <person name="Howarth C."/>
            <person name="Imamovic A."/>
            <person name="Ireland A."/>
            <person name="Larimer J."/>
            <person name="McCowan C."/>
            <person name="Murphy C."/>
            <person name="Pearson M."/>
            <person name="Poon T.W."/>
            <person name="Priest M."/>
            <person name="Roberts A."/>
            <person name="Saif S."/>
            <person name="Shea T."/>
            <person name="Sisk P."/>
            <person name="Sykes S."/>
            <person name="Wortman J."/>
            <person name="Nusbaum C."/>
            <person name="Birren B."/>
        </authorList>
    </citation>
    <scope>NUCLEOTIDE SEQUENCE [LARGE SCALE GENOMIC DNA]</scope>
    <source>
        <strain evidence="1 2">CBS 617.96</strain>
    </source>
</reference>
<dbReference type="InterPro" id="IPR011330">
    <property type="entry name" value="Glyco_hydro/deAcase_b/a-brl"/>
</dbReference>
<dbReference type="Proteomes" id="UP000019484">
    <property type="component" value="Unassembled WGS sequence"/>
</dbReference>
<proteinExistence type="predicted"/>
<dbReference type="EMBL" id="AMWN01000001">
    <property type="protein sequence ID" value="EXJ94991.1"/>
    <property type="molecule type" value="Genomic_DNA"/>
</dbReference>
<evidence type="ECO:0000313" key="2">
    <source>
        <dbReference type="Proteomes" id="UP000019484"/>
    </source>
</evidence>
<organism evidence="1 2">
    <name type="scientific">Capronia coronata CBS 617.96</name>
    <dbReference type="NCBI Taxonomy" id="1182541"/>
    <lineage>
        <taxon>Eukaryota</taxon>
        <taxon>Fungi</taxon>
        <taxon>Dikarya</taxon>
        <taxon>Ascomycota</taxon>
        <taxon>Pezizomycotina</taxon>
        <taxon>Eurotiomycetes</taxon>
        <taxon>Chaetothyriomycetidae</taxon>
        <taxon>Chaetothyriales</taxon>
        <taxon>Herpotrichiellaceae</taxon>
        <taxon>Capronia</taxon>
    </lineage>
</organism>
<dbReference type="Gene3D" id="3.20.20.370">
    <property type="entry name" value="Glycoside hydrolase/deacetylase"/>
    <property type="match status" value="1"/>
</dbReference>
<name>W9Z0A3_9EURO</name>
<comment type="caution">
    <text evidence="1">The sequence shown here is derived from an EMBL/GenBank/DDBJ whole genome shotgun (WGS) entry which is preliminary data.</text>
</comment>
<dbReference type="eggNOG" id="ENOG502QU9T">
    <property type="taxonomic scope" value="Eukaryota"/>
</dbReference>
<protein>
    <submittedName>
        <fullName evidence="1">Uncharacterized protein</fullName>
    </submittedName>
</protein>
<keyword evidence="2" id="KW-1185">Reference proteome</keyword>
<dbReference type="PANTHER" id="PTHR47561:SF1">
    <property type="entry name" value="POLYSACCHARIDE DEACETYLASE FAMILY PROTEIN (AFU_ORTHOLOGUE AFUA_6G05030)"/>
    <property type="match status" value="1"/>
</dbReference>
<evidence type="ECO:0000313" key="1">
    <source>
        <dbReference type="EMBL" id="EXJ94991.1"/>
    </source>
</evidence>
<dbReference type="RefSeq" id="XP_007719220.1">
    <property type="nucleotide sequence ID" value="XM_007721030.1"/>
</dbReference>
<feature type="non-terminal residue" evidence="1">
    <location>
        <position position="129"/>
    </location>
</feature>
<dbReference type="PANTHER" id="PTHR47561">
    <property type="entry name" value="POLYSACCHARIDE DEACETYLASE FAMILY PROTEIN (AFU_ORTHOLOGUE AFUA_6G05030)"/>
    <property type="match status" value="1"/>
</dbReference>
<accession>W9Z0A3</accession>
<dbReference type="GO" id="GO:0005975">
    <property type="term" value="P:carbohydrate metabolic process"/>
    <property type="evidence" value="ECO:0007669"/>
    <property type="project" value="InterPro"/>
</dbReference>
<dbReference type="STRING" id="1182541.W9Z0A3"/>
<dbReference type="OrthoDB" id="3932334at2759"/>
<dbReference type="SUPFAM" id="SSF88713">
    <property type="entry name" value="Glycoside hydrolase/deacetylase"/>
    <property type="match status" value="1"/>
</dbReference>
<gene>
    <name evidence="1" type="ORF">A1O1_00109</name>
</gene>
<sequence>MDEIVQTGPRDRFCRNIANWYLDELPPMMFMKEVPNSHGWVNPQDVEDLCQWWEYFEYFYREYDEFIFPTTIHLDVSGRPHVLLMHERLSEHINKHERPEWVTMAEVVDDFKSKNKPAQGAMMPASLGE</sequence>